<evidence type="ECO:0000313" key="1">
    <source>
        <dbReference type="EMBL" id="CAB5386028.1"/>
    </source>
</evidence>
<sequence length="68" mass="7876">MIIQFNFFDEDDVILQLDKSDIYNYIGRDNFDVIDLFSTWAEVPICLRVSCASLETCFAAKDNTRSKT</sequence>
<accession>A0A915ZT16</accession>
<dbReference type="EMBL" id="CAGKOT010000055">
    <property type="protein sequence ID" value="CAB5386028.1"/>
    <property type="molecule type" value="Genomic_DNA"/>
</dbReference>
<evidence type="ECO:0000313" key="2">
    <source>
        <dbReference type="Proteomes" id="UP000684084"/>
    </source>
</evidence>
<comment type="caution">
    <text evidence="1">The sequence shown here is derived from an EMBL/GenBank/DDBJ whole genome shotgun (WGS) entry which is preliminary data.</text>
</comment>
<protein>
    <submittedName>
        <fullName evidence="1">Uncharacterized protein</fullName>
    </submittedName>
</protein>
<dbReference type="Proteomes" id="UP000684084">
    <property type="component" value="Unassembled WGS sequence"/>
</dbReference>
<reference evidence="1" key="1">
    <citation type="submission" date="2020-05" db="EMBL/GenBank/DDBJ databases">
        <authorList>
            <person name="Rincon C."/>
            <person name="Sanders R I."/>
            <person name="Robbins C."/>
            <person name="Chaturvedi A."/>
        </authorList>
    </citation>
    <scope>NUCLEOTIDE SEQUENCE</scope>
    <source>
        <strain evidence="1">CHB12</strain>
    </source>
</reference>
<proteinExistence type="predicted"/>
<gene>
    <name evidence="1" type="ORF">CHRIB12_LOCUS19505</name>
</gene>
<organism evidence="1 2">
    <name type="scientific">Rhizophagus irregularis</name>
    <dbReference type="NCBI Taxonomy" id="588596"/>
    <lineage>
        <taxon>Eukaryota</taxon>
        <taxon>Fungi</taxon>
        <taxon>Fungi incertae sedis</taxon>
        <taxon>Mucoromycota</taxon>
        <taxon>Glomeromycotina</taxon>
        <taxon>Glomeromycetes</taxon>
        <taxon>Glomerales</taxon>
        <taxon>Glomeraceae</taxon>
        <taxon>Rhizophagus</taxon>
    </lineage>
</organism>
<name>A0A915ZT16_9GLOM</name>
<dbReference type="AlphaFoldDB" id="A0A915ZT16"/>